<dbReference type="ExpressionAtlas" id="A0A1D6NSN4">
    <property type="expression patterns" value="baseline and differential"/>
</dbReference>
<gene>
    <name evidence="1" type="ORF">ZEAMMB73_Zm00001d044985</name>
</gene>
<sequence>MGPNKIGALSVTGQYWVSSIFVVQYYCYQLMIVVHQIAFLVASLLGLRRVFFGGSYIRGHKSTMENISYAIDFWSQSQMQAVFLRHEGYLGALGALMSYGDPSGLTHLEVVGWSLGRWLDFVQEPHHESAPVDGTSADEESDSNIFPYLLVNIGSGVSMIEVLHYEEFLELSQRGNNLSVDLTVGDIYGEEGYPKVLIHSLKTLLNSFTYNIGQIAYFVANLSGLKRIFFRGAYVCGHEKTMDKISRSLKYWSKGEVQTTFLCHEGFLGTLGAFWSYENMGIDSLAAHEVIREVLLGAPYTGQFPSLPVTQQQENGEHGTLEGEVESLRHDNALLKAEVERLQKENALLRAKLVRSGETSTL</sequence>
<dbReference type="Pfam" id="PF03630">
    <property type="entry name" value="Fumble"/>
    <property type="match status" value="3"/>
</dbReference>
<dbReference type="InterPro" id="IPR004567">
    <property type="entry name" value="Type_II_PanK"/>
</dbReference>
<dbReference type="SUPFAM" id="SSF53067">
    <property type="entry name" value="Actin-like ATPase domain"/>
    <property type="match status" value="2"/>
</dbReference>
<dbReference type="GO" id="GO:0016301">
    <property type="term" value="F:kinase activity"/>
    <property type="evidence" value="ECO:0007669"/>
    <property type="project" value="UniProtKB-KW"/>
</dbReference>
<dbReference type="PANTHER" id="PTHR12280:SF36">
    <property type="entry name" value="PANTOTHENATE KINASE 1"/>
    <property type="match status" value="1"/>
</dbReference>
<keyword evidence="1" id="KW-0808">Transferase</keyword>
<dbReference type="AlphaFoldDB" id="A0A1D6NSN4"/>
<dbReference type="PANTHER" id="PTHR12280">
    <property type="entry name" value="PANTOTHENATE KINASE"/>
    <property type="match status" value="1"/>
</dbReference>
<organism evidence="1">
    <name type="scientific">Zea mays</name>
    <name type="common">Maize</name>
    <dbReference type="NCBI Taxonomy" id="4577"/>
    <lineage>
        <taxon>Eukaryota</taxon>
        <taxon>Viridiplantae</taxon>
        <taxon>Streptophyta</taxon>
        <taxon>Embryophyta</taxon>
        <taxon>Tracheophyta</taxon>
        <taxon>Spermatophyta</taxon>
        <taxon>Magnoliopsida</taxon>
        <taxon>Liliopsida</taxon>
        <taxon>Poales</taxon>
        <taxon>Poaceae</taxon>
        <taxon>PACMAD clade</taxon>
        <taxon>Panicoideae</taxon>
        <taxon>Andropogonodae</taxon>
        <taxon>Andropogoneae</taxon>
        <taxon>Tripsacinae</taxon>
        <taxon>Zea</taxon>
    </lineage>
</organism>
<name>A0A1D6NSN4_MAIZE</name>
<dbReference type="Gene3D" id="3.30.420.40">
    <property type="match status" value="2"/>
</dbReference>
<accession>A0A1D6NSN4</accession>
<protein>
    <submittedName>
        <fullName evidence="1">Pantothenate kinase family protein</fullName>
    </submittedName>
</protein>
<proteinExistence type="predicted"/>
<reference evidence="1" key="1">
    <citation type="submission" date="2015-12" db="EMBL/GenBank/DDBJ databases">
        <title>Update maize B73 reference genome by single molecule sequencing technologies.</title>
        <authorList>
            <consortium name="Maize Genome Sequencing Project"/>
            <person name="Ware D."/>
        </authorList>
    </citation>
    <scope>NUCLEOTIDE SEQUENCE</scope>
    <source>
        <tissue evidence="1">Seedling</tissue>
    </source>
</reference>
<dbReference type="EMBL" id="CM000785">
    <property type="protein sequence ID" value="AQL01260.1"/>
    <property type="molecule type" value="Genomic_DNA"/>
</dbReference>
<evidence type="ECO:0000313" key="1">
    <source>
        <dbReference type="EMBL" id="AQL01260.1"/>
    </source>
</evidence>
<dbReference type="GO" id="GO:0005524">
    <property type="term" value="F:ATP binding"/>
    <property type="evidence" value="ECO:0007669"/>
    <property type="project" value="InterPro"/>
</dbReference>
<dbReference type="InterPro" id="IPR043129">
    <property type="entry name" value="ATPase_NBD"/>
</dbReference>
<dbReference type="GO" id="GO:0015937">
    <property type="term" value="P:coenzyme A biosynthetic process"/>
    <property type="evidence" value="ECO:0007669"/>
    <property type="project" value="InterPro"/>
</dbReference>
<keyword evidence="1" id="KW-0418">Kinase</keyword>